<evidence type="ECO:0000313" key="1">
    <source>
        <dbReference type="EMBL" id="CAA9490091.1"/>
    </source>
</evidence>
<reference evidence="1" key="1">
    <citation type="submission" date="2020-02" db="EMBL/GenBank/DDBJ databases">
        <authorList>
            <person name="Meier V. D."/>
        </authorList>
    </citation>
    <scope>NUCLEOTIDE SEQUENCE</scope>
    <source>
        <strain evidence="1">AVDCRST_MAG67</strain>
    </source>
</reference>
<proteinExistence type="predicted"/>
<dbReference type="AlphaFoldDB" id="A0A6J4S6G5"/>
<evidence type="ECO:0008006" key="2">
    <source>
        <dbReference type="Google" id="ProtNLM"/>
    </source>
</evidence>
<dbReference type="EMBL" id="CADCVQ010000061">
    <property type="protein sequence ID" value="CAA9490091.1"/>
    <property type="molecule type" value="Genomic_DNA"/>
</dbReference>
<organism evidence="1">
    <name type="scientific">uncultured Solirubrobacteraceae bacterium</name>
    <dbReference type="NCBI Taxonomy" id="1162706"/>
    <lineage>
        <taxon>Bacteria</taxon>
        <taxon>Bacillati</taxon>
        <taxon>Actinomycetota</taxon>
        <taxon>Thermoleophilia</taxon>
        <taxon>Solirubrobacterales</taxon>
        <taxon>Solirubrobacteraceae</taxon>
        <taxon>environmental samples</taxon>
    </lineage>
</organism>
<accession>A0A6J4S6G5</accession>
<dbReference type="PANTHER" id="PTHR34817">
    <property type="entry name" value="NUCLEOTIDYLTRANSFERASE"/>
    <property type="match status" value="1"/>
</dbReference>
<dbReference type="Pfam" id="PF10127">
    <property type="entry name" value="RlaP"/>
    <property type="match status" value="1"/>
</dbReference>
<gene>
    <name evidence="1" type="ORF">AVDCRST_MAG67-1291</name>
</gene>
<dbReference type="InterPro" id="IPR018775">
    <property type="entry name" value="RlaP"/>
</dbReference>
<name>A0A6J4S6G5_9ACTN</name>
<sequence length="264" mass="29401">MLAVRRPSVNTRDRDEERARQVALDGLILRGLVGSTVHGLSNPGTDDRDEMGVCIEPSEYVLGLRPFEHYVFRTQPEGVPSGPGDLDLTIYGLRKFCRLALKGSPTVLLLFFIDGEHLLARTPPGERLQALAPAFLSKRTGRAFRGYLEAQRRSLLGERHATRTRELSAQHGYDTKYAMHALRIAVQGIELLSTGRISLPVPEPDRGRLRAVRAGRIPLDEVVARLDELAARLQRLSAESELPDVGDAERADRFLVEAHREAWG</sequence>
<dbReference type="PANTHER" id="PTHR34817:SF1">
    <property type="entry name" value="NUCLEOTIDYLTRANSFERASE"/>
    <property type="match status" value="1"/>
</dbReference>
<protein>
    <recommendedName>
        <fullName evidence="2">Nucleotidyltransferase</fullName>
    </recommendedName>
</protein>